<sequence length="491" mass="54145">MVRYHRINLLATLLSCIYAIDYEFDARTTYCYFLDQGLQVENADSAYIHDVGKNEECPVTIALSQAMEGPVPKMELVPYEFTVKRNRKNKFNLDELYTARDPFTGRPAEIVHANIHSCSHTTICDIFRSGADKKVATQETSNFTNDESTFHQSISFDHGGEYTVFAHVILAGQNIRMQRYDIMVFTTTTVLQSKPPDSSLSTGALVGIAIGGFAGLVALFVGIGYFRRRRNQKTREDQFLNGPMSTSIQQGKHSVTASSHTKLGISVAENQDYPWAGSNFKTSADNKDVLNVSQLSNHSAPDALGRRPYQMLSDKNDKYHKPFGASTGTLNLESRSSAQTSTYNPFEDSSTCDFERTHSFGNFDASNQIAGEVPFGMHAPAPDFFFPSYPGRNQGPNIVNREEGGPHTMETLQEDSDSRLNLSISVLGRNANLSPHAQHSTLASTNSEASDQVNLGSIPTVHKRDPKESTLSNKSLGLSGAESEPGSIYEF</sequence>
<feature type="compositionally biased region" description="Polar residues" evidence="1">
    <location>
        <begin position="326"/>
        <end position="349"/>
    </location>
</feature>
<evidence type="ECO:0000256" key="2">
    <source>
        <dbReference type="SAM" id="Phobius"/>
    </source>
</evidence>
<keyword evidence="3" id="KW-0732">Signal</keyword>
<keyword evidence="5" id="KW-1185">Reference proteome</keyword>
<feature type="chain" id="PRO_5001529362" evidence="3">
    <location>
        <begin position="20"/>
        <end position="491"/>
    </location>
</feature>
<organism evidence="4 5">
    <name type="scientific">Albugo candida</name>
    <dbReference type="NCBI Taxonomy" id="65357"/>
    <lineage>
        <taxon>Eukaryota</taxon>
        <taxon>Sar</taxon>
        <taxon>Stramenopiles</taxon>
        <taxon>Oomycota</taxon>
        <taxon>Peronosporomycetes</taxon>
        <taxon>Albuginales</taxon>
        <taxon>Albuginaceae</taxon>
        <taxon>Albugo</taxon>
    </lineage>
</organism>
<dbReference type="EMBL" id="CAIX01000031">
    <property type="protein sequence ID" value="CCI42264.1"/>
    <property type="molecule type" value="Genomic_DNA"/>
</dbReference>
<feature type="signal peptide" evidence="3">
    <location>
        <begin position="1"/>
        <end position="19"/>
    </location>
</feature>
<feature type="region of interest" description="Disordered" evidence="1">
    <location>
        <begin position="457"/>
        <end position="491"/>
    </location>
</feature>
<dbReference type="CDD" id="cd12087">
    <property type="entry name" value="TM_EGFR-like"/>
    <property type="match status" value="1"/>
</dbReference>
<proteinExistence type="predicted"/>
<dbReference type="AlphaFoldDB" id="A0A024G6S3"/>
<evidence type="ECO:0000256" key="3">
    <source>
        <dbReference type="SAM" id="SignalP"/>
    </source>
</evidence>
<accession>A0A024G6S3</accession>
<gene>
    <name evidence="4" type="primary">Ag1508</name>
    <name evidence="4" type="ORF">BN9_030480</name>
</gene>
<evidence type="ECO:0000256" key="1">
    <source>
        <dbReference type="SAM" id="MobiDB-lite"/>
    </source>
</evidence>
<feature type="transmembrane region" description="Helical" evidence="2">
    <location>
        <begin position="204"/>
        <end position="226"/>
    </location>
</feature>
<dbReference type="Proteomes" id="UP000053237">
    <property type="component" value="Unassembled WGS sequence"/>
</dbReference>
<feature type="region of interest" description="Disordered" evidence="1">
    <location>
        <begin position="314"/>
        <end position="349"/>
    </location>
</feature>
<evidence type="ECO:0000313" key="5">
    <source>
        <dbReference type="Proteomes" id="UP000053237"/>
    </source>
</evidence>
<dbReference type="OrthoDB" id="167205at2759"/>
<comment type="caution">
    <text evidence="4">The sequence shown here is derived from an EMBL/GenBank/DDBJ whole genome shotgun (WGS) entry which is preliminary data.</text>
</comment>
<evidence type="ECO:0000313" key="4">
    <source>
        <dbReference type="EMBL" id="CCI42264.1"/>
    </source>
</evidence>
<dbReference type="InParanoid" id="A0A024G6S3"/>
<protein>
    <submittedName>
        <fullName evidence="4">Ag1508 protein</fullName>
    </submittedName>
</protein>
<keyword evidence="2" id="KW-0812">Transmembrane</keyword>
<reference evidence="4 5" key="1">
    <citation type="submission" date="2012-05" db="EMBL/GenBank/DDBJ databases">
        <title>Recombination and specialization in a pathogen metapopulation.</title>
        <authorList>
            <person name="Gardiner A."/>
            <person name="Kemen E."/>
            <person name="Schultz-Larsen T."/>
            <person name="MacLean D."/>
            <person name="Van Oosterhout C."/>
            <person name="Jones J.D.G."/>
        </authorList>
    </citation>
    <scope>NUCLEOTIDE SEQUENCE [LARGE SCALE GENOMIC DNA]</scope>
    <source>
        <strain evidence="4 5">Ac Nc2</strain>
    </source>
</reference>
<keyword evidence="2" id="KW-0472">Membrane</keyword>
<keyword evidence="2" id="KW-1133">Transmembrane helix</keyword>
<name>A0A024G6S3_9STRA</name>